<reference evidence="1" key="2">
    <citation type="journal article" date="2015" name="Data Brief">
        <title>Shoot transcriptome of the giant reed, Arundo donax.</title>
        <authorList>
            <person name="Barrero R.A."/>
            <person name="Guerrero F.D."/>
            <person name="Moolhuijzen P."/>
            <person name="Goolsby J.A."/>
            <person name="Tidwell J."/>
            <person name="Bellgard S.E."/>
            <person name="Bellgard M.I."/>
        </authorList>
    </citation>
    <scope>NUCLEOTIDE SEQUENCE</scope>
    <source>
        <tissue evidence="1">Shoot tissue taken approximately 20 cm above the soil surface</tissue>
    </source>
</reference>
<evidence type="ECO:0000313" key="1">
    <source>
        <dbReference type="EMBL" id="JAD41857.1"/>
    </source>
</evidence>
<protein>
    <submittedName>
        <fullName evidence="1">Uncharacterized protein</fullName>
    </submittedName>
</protein>
<name>A0A0A9A488_ARUDO</name>
<sequence>MLTTLKIVMSDASVLLT</sequence>
<reference evidence="1" key="1">
    <citation type="submission" date="2014-09" db="EMBL/GenBank/DDBJ databases">
        <authorList>
            <person name="Magalhaes I.L.F."/>
            <person name="Oliveira U."/>
            <person name="Santos F.R."/>
            <person name="Vidigal T.H.D.A."/>
            <person name="Brescovit A.D."/>
            <person name="Santos A.J."/>
        </authorList>
    </citation>
    <scope>NUCLEOTIDE SEQUENCE</scope>
    <source>
        <tissue evidence="1">Shoot tissue taken approximately 20 cm above the soil surface</tissue>
    </source>
</reference>
<accession>A0A0A9A488</accession>
<proteinExistence type="predicted"/>
<dbReference type="AlphaFoldDB" id="A0A0A9A488"/>
<dbReference type="EMBL" id="GBRH01256038">
    <property type="protein sequence ID" value="JAD41857.1"/>
    <property type="molecule type" value="Transcribed_RNA"/>
</dbReference>
<organism evidence="1">
    <name type="scientific">Arundo donax</name>
    <name type="common">Giant reed</name>
    <name type="synonym">Donax arundinaceus</name>
    <dbReference type="NCBI Taxonomy" id="35708"/>
    <lineage>
        <taxon>Eukaryota</taxon>
        <taxon>Viridiplantae</taxon>
        <taxon>Streptophyta</taxon>
        <taxon>Embryophyta</taxon>
        <taxon>Tracheophyta</taxon>
        <taxon>Spermatophyta</taxon>
        <taxon>Magnoliopsida</taxon>
        <taxon>Liliopsida</taxon>
        <taxon>Poales</taxon>
        <taxon>Poaceae</taxon>
        <taxon>PACMAD clade</taxon>
        <taxon>Arundinoideae</taxon>
        <taxon>Arundineae</taxon>
        <taxon>Arundo</taxon>
    </lineage>
</organism>